<reference evidence="2 3" key="1">
    <citation type="submission" date="2019-03" db="EMBL/GenBank/DDBJ databases">
        <title>Draft genome sequences of novel Actinobacteria.</title>
        <authorList>
            <person name="Sahin N."/>
            <person name="Ay H."/>
            <person name="Saygin H."/>
        </authorList>
    </citation>
    <scope>NUCLEOTIDE SEQUENCE [LARGE SCALE GENOMIC DNA]</scope>
    <source>
        <strain evidence="2 3">DSM 41900</strain>
    </source>
</reference>
<sequence length="228" mass="22008">MNRSVRPRLPLQLLLVLTFATGIVDAVSFLSLGGVFAGNMTGNVIILGAAVTGADDLPTAGPAVTLACFVSGAAAGGRVLRSSPPGWNVRHTVLIGGVGLATAGSGAALLVRGAAGGDHLAVAGALALAMGVQAAAARELAVKDITTVVVTSTTTALAADSPLGTGRAQPWPRRAGAIALMAAGAATGAALIRLAPGWALLAAAAAALATALAGARATTTANSPARTP</sequence>
<keyword evidence="1" id="KW-0812">Transmembrane</keyword>
<gene>
    <name evidence="2" type="ORF">E1283_13145</name>
</gene>
<dbReference type="PANTHER" id="PTHR37314:SF4">
    <property type="entry name" value="UPF0700 TRANSMEMBRANE PROTEIN YOAK"/>
    <property type="match status" value="1"/>
</dbReference>
<feature type="transmembrane region" description="Helical" evidence="1">
    <location>
        <begin position="120"/>
        <end position="137"/>
    </location>
</feature>
<name>A0A4R4TG15_9ACTN</name>
<dbReference type="PANTHER" id="PTHR37314">
    <property type="entry name" value="SLR0142 PROTEIN"/>
    <property type="match status" value="1"/>
</dbReference>
<protein>
    <submittedName>
        <fullName evidence="2">DUF1275 domain-containing protein</fullName>
    </submittedName>
</protein>
<dbReference type="Pfam" id="PF06912">
    <property type="entry name" value="DUF1275"/>
    <property type="match status" value="1"/>
</dbReference>
<evidence type="ECO:0000313" key="2">
    <source>
        <dbReference type="EMBL" id="TDC75226.1"/>
    </source>
</evidence>
<evidence type="ECO:0000256" key="1">
    <source>
        <dbReference type="SAM" id="Phobius"/>
    </source>
</evidence>
<dbReference type="OrthoDB" id="4272751at2"/>
<dbReference type="AlphaFoldDB" id="A0A4R4TG15"/>
<dbReference type="EMBL" id="SMKI01000115">
    <property type="protein sequence ID" value="TDC75226.1"/>
    <property type="molecule type" value="Genomic_DNA"/>
</dbReference>
<accession>A0A4R4TG15</accession>
<comment type="caution">
    <text evidence="2">The sequence shown here is derived from an EMBL/GenBank/DDBJ whole genome shotgun (WGS) entry which is preliminary data.</text>
</comment>
<organism evidence="2 3">
    <name type="scientific">Streptomyces hainanensis</name>
    <dbReference type="NCBI Taxonomy" id="402648"/>
    <lineage>
        <taxon>Bacteria</taxon>
        <taxon>Bacillati</taxon>
        <taxon>Actinomycetota</taxon>
        <taxon>Actinomycetes</taxon>
        <taxon>Kitasatosporales</taxon>
        <taxon>Streptomycetaceae</taxon>
        <taxon>Streptomyces</taxon>
    </lineage>
</organism>
<proteinExistence type="predicted"/>
<feature type="transmembrane region" description="Helical" evidence="1">
    <location>
        <begin position="175"/>
        <end position="192"/>
    </location>
</feature>
<dbReference type="InterPro" id="IPR010699">
    <property type="entry name" value="DUF1275"/>
</dbReference>
<evidence type="ECO:0000313" key="3">
    <source>
        <dbReference type="Proteomes" id="UP000295345"/>
    </source>
</evidence>
<dbReference type="Proteomes" id="UP000295345">
    <property type="component" value="Unassembled WGS sequence"/>
</dbReference>
<keyword evidence="1" id="KW-0472">Membrane</keyword>
<keyword evidence="1" id="KW-1133">Transmembrane helix</keyword>
<feature type="transmembrane region" description="Helical" evidence="1">
    <location>
        <begin position="60"/>
        <end position="80"/>
    </location>
</feature>
<feature type="transmembrane region" description="Helical" evidence="1">
    <location>
        <begin position="92"/>
        <end position="114"/>
    </location>
</feature>
<keyword evidence="3" id="KW-1185">Reference proteome</keyword>
<feature type="transmembrane region" description="Helical" evidence="1">
    <location>
        <begin position="198"/>
        <end position="218"/>
    </location>
</feature>